<proteinExistence type="predicted"/>
<dbReference type="EnsemblPlants" id="ORUFI08G13190.1">
    <property type="protein sequence ID" value="ORUFI08G13190.1"/>
    <property type="gene ID" value="ORUFI08G13190"/>
</dbReference>
<accession>A0A0E0QHT8</accession>
<dbReference type="AlphaFoldDB" id="A0A0E0QHT8"/>
<reference evidence="1" key="2">
    <citation type="submission" date="2015-06" db="UniProtKB">
        <authorList>
            <consortium name="EnsemblPlants"/>
        </authorList>
    </citation>
    <scope>IDENTIFICATION</scope>
</reference>
<dbReference type="Proteomes" id="UP000008022">
    <property type="component" value="Unassembled WGS sequence"/>
</dbReference>
<evidence type="ECO:0000313" key="2">
    <source>
        <dbReference type="Proteomes" id="UP000008022"/>
    </source>
</evidence>
<dbReference type="Gramene" id="ORUFI08G13190.1">
    <property type="protein sequence ID" value="ORUFI08G13190.1"/>
    <property type="gene ID" value="ORUFI08G13190"/>
</dbReference>
<name>A0A0E0QHT8_ORYRU</name>
<evidence type="ECO:0000313" key="1">
    <source>
        <dbReference type="EnsemblPlants" id="ORUFI08G13190.1"/>
    </source>
</evidence>
<sequence>MFISSPNVNSARSPPPPCLRIHRSETKLARVSQDDALEPWNPTLNTITADKARPLLESINAARASASVDDDGGLNLQQQQQHVSYGVQYIGNSIIGDNEMQMTPVTDCIKCE</sequence>
<reference evidence="2" key="1">
    <citation type="submission" date="2013-06" db="EMBL/GenBank/DDBJ databases">
        <authorList>
            <person name="Zhao Q."/>
        </authorList>
    </citation>
    <scope>NUCLEOTIDE SEQUENCE</scope>
    <source>
        <strain evidence="2">cv. W1943</strain>
    </source>
</reference>
<dbReference type="HOGENOM" id="CLU_2254258_0_0_1"/>
<protein>
    <submittedName>
        <fullName evidence="1">Uncharacterized protein</fullName>
    </submittedName>
</protein>
<organism evidence="1 2">
    <name type="scientific">Oryza rufipogon</name>
    <name type="common">Brownbeard rice</name>
    <name type="synonym">Asian wild rice</name>
    <dbReference type="NCBI Taxonomy" id="4529"/>
    <lineage>
        <taxon>Eukaryota</taxon>
        <taxon>Viridiplantae</taxon>
        <taxon>Streptophyta</taxon>
        <taxon>Embryophyta</taxon>
        <taxon>Tracheophyta</taxon>
        <taxon>Spermatophyta</taxon>
        <taxon>Magnoliopsida</taxon>
        <taxon>Liliopsida</taxon>
        <taxon>Poales</taxon>
        <taxon>Poaceae</taxon>
        <taxon>BOP clade</taxon>
        <taxon>Oryzoideae</taxon>
        <taxon>Oryzeae</taxon>
        <taxon>Oryzinae</taxon>
        <taxon>Oryza</taxon>
    </lineage>
</organism>
<dbReference type="OMA" id="DNEMQMT"/>
<keyword evidence="2" id="KW-1185">Reference proteome</keyword>